<evidence type="ECO:0000313" key="2">
    <source>
        <dbReference type="Proteomes" id="UP001054945"/>
    </source>
</evidence>
<dbReference type="EMBL" id="BPLR01016466">
    <property type="protein sequence ID" value="GIY84074.1"/>
    <property type="molecule type" value="Genomic_DNA"/>
</dbReference>
<protein>
    <submittedName>
        <fullName evidence="1">Uncharacterized protein</fullName>
    </submittedName>
</protein>
<evidence type="ECO:0000313" key="1">
    <source>
        <dbReference type="EMBL" id="GIY84074.1"/>
    </source>
</evidence>
<comment type="caution">
    <text evidence="1">The sequence shown here is derived from an EMBL/GenBank/DDBJ whole genome shotgun (WGS) entry which is preliminary data.</text>
</comment>
<accession>A0AAV4WQJ3</accession>
<sequence>MSLVYSYILMLNYSSNKSGLQRKPTPKSQQGFCSHHSPLSLFCSFLSPEIQQHLKPIIHQDKMDQSYPTNPGVVEGPSSRRWNGVGRFEQRKVRRVDVKSELKKRDILDDGVEERRDVEGSGDIVGVLHCPGIGMLLDTGLRVGIRARSLNLNKSRLCIPTVRGLSKGGCVIATAEGMLGAGADDFGLLIESADAFCDKCIQLIFKYNT</sequence>
<dbReference type="AlphaFoldDB" id="A0AAV4WQJ3"/>
<proteinExistence type="predicted"/>
<dbReference type="Proteomes" id="UP001054945">
    <property type="component" value="Unassembled WGS sequence"/>
</dbReference>
<gene>
    <name evidence="1" type="ORF">CEXT_681001</name>
</gene>
<name>A0AAV4WQJ3_CAEEX</name>
<organism evidence="1 2">
    <name type="scientific">Caerostris extrusa</name>
    <name type="common">Bark spider</name>
    <name type="synonym">Caerostris bankana</name>
    <dbReference type="NCBI Taxonomy" id="172846"/>
    <lineage>
        <taxon>Eukaryota</taxon>
        <taxon>Metazoa</taxon>
        <taxon>Ecdysozoa</taxon>
        <taxon>Arthropoda</taxon>
        <taxon>Chelicerata</taxon>
        <taxon>Arachnida</taxon>
        <taxon>Araneae</taxon>
        <taxon>Araneomorphae</taxon>
        <taxon>Entelegynae</taxon>
        <taxon>Araneoidea</taxon>
        <taxon>Araneidae</taxon>
        <taxon>Caerostris</taxon>
    </lineage>
</organism>
<keyword evidence="2" id="KW-1185">Reference proteome</keyword>
<reference evidence="1 2" key="1">
    <citation type="submission" date="2021-06" db="EMBL/GenBank/DDBJ databases">
        <title>Caerostris extrusa draft genome.</title>
        <authorList>
            <person name="Kono N."/>
            <person name="Arakawa K."/>
        </authorList>
    </citation>
    <scope>NUCLEOTIDE SEQUENCE [LARGE SCALE GENOMIC DNA]</scope>
</reference>